<protein>
    <submittedName>
        <fullName evidence="1">Uncharacterized protein</fullName>
    </submittedName>
</protein>
<dbReference type="AlphaFoldDB" id="A0A1L6BS45"/>
<dbReference type="GeneID" id="30859626"/>
<sequence>MEHIVFMKRTDSVVGVGLYSGFRPTLGILVQRGKCISLYNGLLHLPKRKYLCYTNGGILPSDNNARDVYEMFCVICLAMGPRGIVSTVLKKYASRNGSASGSLIDFAKAEGANWLWKRKNFFLRNANCIRATKACLWAELQCALLERTNETQYDIRVGFWSGAWKRFLFAEPAPASNLDWVARESLRDAIRTNLRNKPDAIREYVPHVHAWLRVRREFLQMLEVLDTCDKQYQNYRADFLIVRMKKQLRDLYWFLLRYDDFRNSHLDLLNEEQFVSVCLDLVGEEAFIEWCLEMHDAEE</sequence>
<dbReference type="EMBL" id="KY354214">
    <property type="protein sequence ID" value="APQ38820.1"/>
    <property type="molecule type" value="Genomic_DNA"/>
</dbReference>
<evidence type="ECO:0000313" key="1">
    <source>
        <dbReference type="EMBL" id="APQ38820.1"/>
    </source>
</evidence>
<proteinExistence type="predicted"/>
<organism evidence="1">
    <name type="scientific">Delissea rhytidosperma</name>
    <dbReference type="NCBI Taxonomy" id="76576"/>
    <lineage>
        <taxon>Eukaryota</taxon>
        <taxon>Viridiplantae</taxon>
        <taxon>Streptophyta</taxon>
        <taxon>Embryophyta</taxon>
        <taxon>Tracheophyta</taxon>
        <taxon>Spermatophyta</taxon>
        <taxon>Magnoliopsida</taxon>
        <taxon>eudicotyledons</taxon>
        <taxon>Gunneridae</taxon>
        <taxon>Pentapetalae</taxon>
        <taxon>asterids</taxon>
        <taxon>campanulids</taxon>
        <taxon>Asterales</taxon>
        <taxon>Campanulaceae</taxon>
        <taxon>Delissea</taxon>
    </lineage>
</organism>
<dbReference type="RefSeq" id="YP_009339427.1">
    <property type="nucleotide sequence ID" value="NC_033364.1"/>
</dbReference>
<geneLocation type="plastid" evidence="1"/>
<gene>
    <name evidence="1" type="primary">ORF299</name>
    <name evidence="1" type="ORF">De_rhPt0332</name>
</gene>
<keyword evidence="1" id="KW-0934">Plastid</keyword>
<reference evidence="1" key="1">
    <citation type="journal article" date="2014" name="Proc. Natl. Acad. Sci. U.S.A.">
        <title>The dynamic history of plastid genomes in the Campanulaceae sensu lato is unique among angiosperms.</title>
        <authorList>
            <person name="Knox E.B."/>
        </authorList>
    </citation>
    <scope>NUCLEOTIDE SEQUENCE</scope>
</reference>
<accession>A0A1L6BS45</accession>
<reference evidence="1" key="2">
    <citation type="journal article" date="2017" name="Am. J. Bot.">
        <title>The East Asian origin of the giant lobelias.</title>
        <authorList>
            <person name="Knox E.B."/>
            <person name="Li C."/>
        </authorList>
    </citation>
    <scope>NUCLEOTIDE SEQUENCE</scope>
</reference>
<name>A0A1L6BS45_9ASTR</name>